<sequence>MKNFFERNIKTESHLLVYDSYSLCNGSDNIFPPKLLHDRIFYPSNESMHNIEIKKLLKILSAKSNNKNSSSSKKYVLATDIFATSAAPTPHLTIMQAYKTFSITTYGKTLYPLLAQTDFDKENDLMKFINTWGLPTGVEFDDNLTNSNMINHIIMDLEYFYKELEKYKSIFLNLAAYLGDNIVHPAIKNSTDSHMTHEETKAFLITKFNSLKPFSYKPHFTELDGTIYNAVFYDLFEIGYFFLIEAFNNRVKLRRCESCNKIFEVTHQRQRFCPPMPGRKRSSCEMKHNNILKQKRLQGGI</sequence>
<keyword evidence="2" id="KW-1185">Reference proteome</keyword>
<gene>
    <name evidence="1" type="ORF">ATL39_1959</name>
</gene>
<protein>
    <submittedName>
        <fullName evidence="1">Uncharacterized protein</fullName>
    </submittedName>
</protein>
<reference evidence="1 2" key="1">
    <citation type="submission" date="2018-09" db="EMBL/GenBank/DDBJ databases">
        <title>Genomic Encyclopedia of Archaeal and Bacterial Type Strains, Phase II (KMG-II): from individual species to whole genera.</title>
        <authorList>
            <person name="Goeker M."/>
        </authorList>
    </citation>
    <scope>NUCLEOTIDE SEQUENCE [LARGE SCALE GENOMIC DNA]</scope>
    <source>
        <strain evidence="1 2">DSM 17008</strain>
    </source>
</reference>
<evidence type="ECO:0000313" key="2">
    <source>
        <dbReference type="Proteomes" id="UP000285120"/>
    </source>
</evidence>
<dbReference type="OrthoDB" id="2935297at2"/>
<proteinExistence type="predicted"/>
<organism evidence="1 2">
    <name type="scientific">Sinobaca qinghaiensis</name>
    <dbReference type="NCBI Taxonomy" id="342944"/>
    <lineage>
        <taxon>Bacteria</taxon>
        <taxon>Bacillati</taxon>
        <taxon>Bacillota</taxon>
        <taxon>Bacilli</taxon>
        <taxon>Bacillales</taxon>
        <taxon>Sporolactobacillaceae</taxon>
        <taxon>Sinobaca</taxon>
    </lineage>
</organism>
<comment type="caution">
    <text evidence="1">The sequence shown here is derived from an EMBL/GenBank/DDBJ whole genome shotgun (WGS) entry which is preliminary data.</text>
</comment>
<name>A0A419V552_9BACL</name>
<accession>A0A419V552</accession>
<dbReference type="Proteomes" id="UP000285120">
    <property type="component" value="Unassembled WGS sequence"/>
</dbReference>
<evidence type="ECO:0000313" key="1">
    <source>
        <dbReference type="EMBL" id="RKD73657.1"/>
    </source>
</evidence>
<dbReference type="EMBL" id="RAPK01000008">
    <property type="protein sequence ID" value="RKD73657.1"/>
    <property type="molecule type" value="Genomic_DNA"/>
</dbReference>
<dbReference type="AlphaFoldDB" id="A0A419V552"/>
<dbReference type="RefSeq" id="WP_120193140.1">
    <property type="nucleotide sequence ID" value="NZ_RAPK01000008.1"/>
</dbReference>